<gene>
    <name evidence="1" type="ORF">S03H2_47319</name>
</gene>
<proteinExistence type="predicted"/>
<protein>
    <submittedName>
        <fullName evidence="1">Uncharacterized protein</fullName>
    </submittedName>
</protein>
<dbReference type="EMBL" id="BARU01029774">
    <property type="protein sequence ID" value="GAH70811.1"/>
    <property type="molecule type" value="Genomic_DNA"/>
</dbReference>
<reference evidence="1" key="1">
    <citation type="journal article" date="2014" name="Front. Microbiol.">
        <title>High frequency of phylogenetically diverse reductive dehalogenase-homologous genes in deep subseafloor sedimentary metagenomes.</title>
        <authorList>
            <person name="Kawai M."/>
            <person name="Futagami T."/>
            <person name="Toyoda A."/>
            <person name="Takaki Y."/>
            <person name="Nishi S."/>
            <person name="Hori S."/>
            <person name="Arai W."/>
            <person name="Tsubouchi T."/>
            <person name="Morono Y."/>
            <person name="Uchiyama I."/>
            <person name="Ito T."/>
            <person name="Fujiyama A."/>
            <person name="Inagaki F."/>
            <person name="Takami H."/>
        </authorList>
    </citation>
    <scope>NUCLEOTIDE SEQUENCE</scope>
    <source>
        <strain evidence="1">Expedition CK06-06</strain>
    </source>
</reference>
<dbReference type="AlphaFoldDB" id="X1HKY9"/>
<organism evidence="1">
    <name type="scientific">marine sediment metagenome</name>
    <dbReference type="NCBI Taxonomy" id="412755"/>
    <lineage>
        <taxon>unclassified sequences</taxon>
        <taxon>metagenomes</taxon>
        <taxon>ecological metagenomes</taxon>
    </lineage>
</organism>
<evidence type="ECO:0000313" key="1">
    <source>
        <dbReference type="EMBL" id="GAH70811.1"/>
    </source>
</evidence>
<name>X1HKY9_9ZZZZ</name>
<comment type="caution">
    <text evidence="1">The sequence shown here is derived from an EMBL/GenBank/DDBJ whole genome shotgun (WGS) entry which is preliminary data.</text>
</comment>
<accession>X1HKY9</accession>
<sequence>MNSDLSIGERTTYYGYPIEREGEEEYRVEIYADTFQEAKNVIKRCLEAGIIDWPTQSAGRRKKEGEL</sequence>